<evidence type="ECO:0000259" key="1">
    <source>
        <dbReference type="Pfam" id="PF14330"/>
    </source>
</evidence>
<name>A0ABS5PMH4_9FIRM</name>
<dbReference type="EMBL" id="JAHBCL010000009">
    <property type="protein sequence ID" value="MBS7526379.1"/>
    <property type="molecule type" value="Genomic_DNA"/>
</dbReference>
<proteinExistence type="predicted"/>
<evidence type="ECO:0000313" key="2">
    <source>
        <dbReference type="EMBL" id="MBS7526379.1"/>
    </source>
</evidence>
<dbReference type="Pfam" id="PF14330">
    <property type="entry name" value="DUF4387"/>
    <property type="match status" value="1"/>
</dbReference>
<gene>
    <name evidence="2" type="ORF">KHM83_06795</name>
</gene>
<keyword evidence="3" id="KW-1185">Reference proteome</keyword>
<comment type="caution">
    <text evidence="2">The sequence shown here is derived from an EMBL/GenBank/DDBJ whole genome shotgun (WGS) entry which is preliminary data.</text>
</comment>
<dbReference type="Proteomes" id="UP000746471">
    <property type="component" value="Unassembled WGS sequence"/>
</dbReference>
<protein>
    <submittedName>
        <fullName evidence="2">DUF4387 domain-containing protein</fullName>
    </submittedName>
</protein>
<sequence length="101" mass="11880">MAKIKDVAKYVKSKNAGPFWTTLEIYCETFEDYRIISQSKHLTKETVARLYDTDAEAVKMFYLENLKVVKISYPRKKPQGHKYERDMHSGQQYVLIANVEI</sequence>
<accession>A0ABS5PMH4</accession>
<reference evidence="2 3" key="1">
    <citation type="submission" date="2021-05" db="EMBL/GenBank/DDBJ databases">
        <title>Fusibacter ferrireducens sp. nov., an anaerobic, sulfur- and Fe-reducing bacterium isolated from the mangrove sediment.</title>
        <authorList>
            <person name="Qiu D."/>
        </authorList>
    </citation>
    <scope>NUCLEOTIDE SEQUENCE [LARGE SCALE GENOMIC DNA]</scope>
    <source>
        <strain evidence="2 3">DSM 12116</strain>
    </source>
</reference>
<dbReference type="RefSeq" id="WP_213236230.1">
    <property type="nucleotide sequence ID" value="NZ_JAHBCL010000009.1"/>
</dbReference>
<evidence type="ECO:0000313" key="3">
    <source>
        <dbReference type="Proteomes" id="UP000746471"/>
    </source>
</evidence>
<dbReference type="InterPro" id="IPR025496">
    <property type="entry name" value="DUF4387"/>
</dbReference>
<organism evidence="2 3">
    <name type="scientific">Fusibacter paucivorans</name>
    <dbReference type="NCBI Taxonomy" id="76009"/>
    <lineage>
        <taxon>Bacteria</taxon>
        <taxon>Bacillati</taxon>
        <taxon>Bacillota</taxon>
        <taxon>Clostridia</taxon>
        <taxon>Eubacteriales</taxon>
        <taxon>Eubacteriales Family XII. Incertae Sedis</taxon>
        <taxon>Fusibacter</taxon>
    </lineage>
</organism>
<feature type="domain" description="DUF4387" evidence="1">
    <location>
        <begin position="4"/>
        <end position="99"/>
    </location>
</feature>